<reference evidence="1" key="1">
    <citation type="submission" date="2024-04" db="EMBL/GenBank/DDBJ databases">
        <authorList>
            <consortium name="Molecular Ecology Group"/>
        </authorList>
    </citation>
    <scope>NUCLEOTIDE SEQUENCE</scope>
</reference>
<keyword evidence="2" id="KW-1185">Reference proteome</keyword>
<evidence type="ECO:0000313" key="1">
    <source>
        <dbReference type="EMBL" id="CAL1684700.1"/>
    </source>
</evidence>
<gene>
    <name evidence="1" type="ORF">LPLAT_LOCUS10274</name>
</gene>
<organism evidence="1 2">
    <name type="scientific">Lasius platythorax</name>
    <dbReference type="NCBI Taxonomy" id="488582"/>
    <lineage>
        <taxon>Eukaryota</taxon>
        <taxon>Metazoa</taxon>
        <taxon>Ecdysozoa</taxon>
        <taxon>Arthropoda</taxon>
        <taxon>Hexapoda</taxon>
        <taxon>Insecta</taxon>
        <taxon>Pterygota</taxon>
        <taxon>Neoptera</taxon>
        <taxon>Endopterygota</taxon>
        <taxon>Hymenoptera</taxon>
        <taxon>Apocrita</taxon>
        <taxon>Aculeata</taxon>
        <taxon>Formicoidea</taxon>
        <taxon>Formicidae</taxon>
        <taxon>Formicinae</taxon>
        <taxon>Lasius</taxon>
        <taxon>Lasius</taxon>
    </lineage>
</organism>
<sequence>MERCVASDESTRKCRYTASRVTLRLNVIERTSVAPDFPDLPLVQEEVPGFNDALVSMTRRPIFCSCMSIALLTLQGLYPVSLMVSATSTSTSPARQRIEESLFIINHKYKNIRFYNYIITAEIKQHKNI</sequence>
<dbReference type="EMBL" id="OZ034828">
    <property type="protein sequence ID" value="CAL1684700.1"/>
    <property type="molecule type" value="Genomic_DNA"/>
</dbReference>
<protein>
    <submittedName>
        <fullName evidence="1">Uncharacterized protein</fullName>
    </submittedName>
</protein>
<proteinExistence type="predicted"/>
<dbReference type="Proteomes" id="UP001497644">
    <property type="component" value="Chromosome 5"/>
</dbReference>
<dbReference type="AlphaFoldDB" id="A0AAV2NZB4"/>
<evidence type="ECO:0000313" key="2">
    <source>
        <dbReference type="Proteomes" id="UP001497644"/>
    </source>
</evidence>
<accession>A0AAV2NZB4</accession>
<name>A0AAV2NZB4_9HYME</name>